<protein>
    <submittedName>
        <fullName evidence="2">Uncharacterized protein</fullName>
    </submittedName>
</protein>
<name>A0ABV2U2R2_9ACTN</name>
<keyword evidence="3" id="KW-1185">Reference proteome</keyword>
<proteinExistence type="predicted"/>
<evidence type="ECO:0000313" key="3">
    <source>
        <dbReference type="Proteomes" id="UP001550044"/>
    </source>
</evidence>
<dbReference type="RefSeq" id="WP_356708629.1">
    <property type="nucleotide sequence ID" value="NZ_JBEXIP010000002.1"/>
</dbReference>
<evidence type="ECO:0000256" key="1">
    <source>
        <dbReference type="SAM" id="MobiDB-lite"/>
    </source>
</evidence>
<feature type="region of interest" description="Disordered" evidence="1">
    <location>
        <begin position="1"/>
        <end position="58"/>
    </location>
</feature>
<comment type="caution">
    <text evidence="2">The sequence shown here is derived from an EMBL/GenBank/DDBJ whole genome shotgun (WGS) entry which is preliminary data.</text>
</comment>
<sequence length="58" mass="6309">MPFTPRPGTRIRVRSPSSPPQRRRKAIDAAVRGARTGDEAGHPVSRTGSTRSPTREDA</sequence>
<accession>A0ABV2U2R2</accession>
<evidence type="ECO:0000313" key="2">
    <source>
        <dbReference type="EMBL" id="MET8432131.1"/>
    </source>
</evidence>
<reference evidence="2 3" key="1">
    <citation type="submission" date="2024-06" db="EMBL/GenBank/DDBJ databases">
        <title>The Natural Products Discovery Center: Release of the First 8490 Sequenced Strains for Exploring Actinobacteria Biosynthetic Diversity.</title>
        <authorList>
            <person name="Kalkreuter E."/>
            <person name="Kautsar S.A."/>
            <person name="Yang D."/>
            <person name="Bader C.D."/>
            <person name="Teijaro C.N."/>
            <person name="Fluegel L."/>
            <person name="Davis C.M."/>
            <person name="Simpson J.R."/>
            <person name="Lauterbach L."/>
            <person name="Steele A.D."/>
            <person name="Gui C."/>
            <person name="Meng S."/>
            <person name="Li G."/>
            <person name="Viehrig K."/>
            <person name="Ye F."/>
            <person name="Su P."/>
            <person name="Kiefer A.F."/>
            <person name="Nichols A."/>
            <person name="Cepeda A.J."/>
            <person name="Yan W."/>
            <person name="Fan B."/>
            <person name="Jiang Y."/>
            <person name="Adhikari A."/>
            <person name="Zheng C.-J."/>
            <person name="Schuster L."/>
            <person name="Cowan T.M."/>
            <person name="Smanski M.J."/>
            <person name="Chevrette M.G."/>
            <person name="De Carvalho L.P.S."/>
            <person name="Shen B."/>
        </authorList>
    </citation>
    <scope>NUCLEOTIDE SEQUENCE [LARGE SCALE GENOMIC DNA]</scope>
    <source>
        <strain evidence="2 3">NPDC005137</strain>
    </source>
</reference>
<dbReference type="Proteomes" id="UP001550044">
    <property type="component" value="Unassembled WGS sequence"/>
</dbReference>
<organism evidence="2 3">
    <name type="scientific">Streptomyces sp. 900116325</name>
    <dbReference type="NCBI Taxonomy" id="3154295"/>
    <lineage>
        <taxon>Bacteria</taxon>
        <taxon>Bacillati</taxon>
        <taxon>Actinomycetota</taxon>
        <taxon>Actinomycetes</taxon>
        <taxon>Kitasatosporales</taxon>
        <taxon>Streptomycetaceae</taxon>
        <taxon>Streptomyces</taxon>
    </lineage>
</organism>
<gene>
    <name evidence="2" type="ORF">ABZV61_04865</name>
</gene>
<dbReference type="EMBL" id="JBEXIP010000002">
    <property type="protein sequence ID" value="MET8432131.1"/>
    <property type="molecule type" value="Genomic_DNA"/>
</dbReference>